<keyword evidence="7" id="KW-1185">Reference proteome</keyword>
<organism evidence="6 7">
    <name type="scientific">Lophium mytilinum</name>
    <dbReference type="NCBI Taxonomy" id="390894"/>
    <lineage>
        <taxon>Eukaryota</taxon>
        <taxon>Fungi</taxon>
        <taxon>Dikarya</taxon>
        <taxon>Ascomycota</taxon>
        <taxon>Pezizomycotina</taxon>
        <taxon>Dothideomycetes</taxon>
        <taxon>Pleosporomycetidae</taxon>
        <taxon>Mytilinidiales</taxon>
        <taxon>Mytilinidiaceae</taxon>
        <taxon>Lophium</taxon>
    </lineage>
</organism>
<evidence type="ECO:0000313" key="6">
    <source>
        <dbReference type="EMBL" id="KAF2492679.1"/>
    </source>
</evidence>
<evidence type="ECO:0000256" key="3">
    <source>
        <dbReference type="ARBA" id="ARBA00022737"/>
    </source>
</evidence>
<feature type="compositionally biased region" description="Polar residues" evidence="5">
    <location>
        <begin position="292"/>
        <end position="306"/>
    </location>
</feature>
<accession>A0A6A6QKQ3</accession>
<dbReference type="Proteomes" id="UP000799750">
    <property type="component" value="Unassembled WGS sequence"/>
</dbReference>
<evidence type="ECO:0000256" key="5">
    <source>
        <dbReference type="SAM" id="MobiDB-lite"/>
    </source>
</evidence>
<evidence type="ECO:0000256" key="4">
    <source>
        <dbReference type="ARBA" id="ARBA00025740"/>
    </source>
</evidence>
<name>A0A6A6QKQ3_9PEZI</name>
<dbReference type="InterPro" id="IPR048720">
    <property type="entry name" value="PROPPIN"/>
</dbReference>
<keyword evidence="2" id="KW-0853">WD repeat</keyword>
<comment type="subcellular location">
    <subcellularLocation>
        <location evidence="1">Vacuole membrane</location>
        <topology evidence="1">Peripheral membrane protein</topology>
    </subcellularLocation>
</comment>
<dbReference type="SMART" id="SM00320">
    <property type="entry name" value="WD40"/>
    <property type="match status" value="2"/>
</dbReference>
<evidence type="ECO:0000313" key="7">
    <source>
        <dbReference type="Proteomes" id="UP000799750"/>
    </source>
</evidence>
<dbReference type="GO" id="GO:0005774">
    <property type="term" value="C:vacuolar membrane"/>
    <property type="evidence" value="ECO:0007669"/>
    <property type="project" value="UniProtKB-SubCell"/>
</dbReference>
<feature type="region of interest" description="Disordered" evidence="5">
    <location>
        <begin position="284"/>
        <end position="309"/>
    </location>
</feature>
<dbReference type="SUPFAM" id="SSF50978">
    <property type="entry name" value="WD40 repeat-like"/>
    <property type="match status" value="1"/>
</dbReference>
<keyword evidence="3" id="KW-0677">Repeat</keyword>
<dbReference type="Gene3D" id="2.130.10.10">
    <property type="entry name" value="YVTN repeat-like/Quinoprotein amine dehydrogenase"/>
    <property type="match status" value="1"/>
</dbReference>
<comment type="similarity">
    <text evidence="4">Belongs to the WD repeat PROPPIN family.</text>
</comment>
<evidence type="ECO:0000256" key="1">
    <source>
        <dbReference type="ARBA" id="ARBA00004148"/>
    </source>
</evidence>
<evidence type="ECO:0000256" key="2">
    <source>
        <dbReference type="ARBA" id="ARBA00022574"/>
    </source>
</evidence>
<reference evidence="6" key="1">
    <citation type="journal article" date="2020" name="Stud. Mycol.">
        <title>101 Dothideomycetes genomes: a test case for predicting lifestyles and emergence of pathogens.</title>
        <authorList>
            <person name="Haridas S."/>
            <person name="Albert R."/>
            <person name="Binder M."/>
            <person name="Bloem J."/>
            <person name="Labutti K."/>
            <person name="Salamov A."/>
            <person name="Andreopoulos B."/>
            <person name="Baker S."/>
            <person name="Barry K."/>
            <person name="Bills G."/>
            <person name="Bluhm B."/>
            <person name="Cannon C."/>
            <person name="Castanera R."/>
            <person name="Culley D."/>
            <person name="Daum C."/>
            <person name="Ezra D."/>
            <person name="Gonzalez J."/>
            <person name="Henrissat B."/>
            <person name="Kuo A."/>
            <person name="Liang C."/>
            <person name="Lipzen A."/>
            <person name="Lutzoni F."/>
            <person name="Magnuson J."/>
            <person name="Mondo S."/>
            <person name="Nolan M."/>
            <person name="Ohm R."/>
            <person name="Pangilinan J."/>
            <person name="Park H.-J."/>
            <person name="Ramirez L."/>
            <person name="Alfaro M."/>
            <person name="Sun H."/>
            <person name="Tritt A."/>
            <person name="Yoshinaga Y."/>
            <person name="Zwiers L.-H."/>
            <person name="Turgeon B."/>
            <person name="Goodwin S."/>
            <person name="Spatafora J."/>
            <person name="Crous P."/>
            <person name="Grigoriev I."/>
        </authorList>
    </citation>
    <scope>NUCLEOTIDE SEQUENCE</scope>
    <source>
        <strain evidence="6">CBS 269.34</strain>
    </source>
</reference>
<dbReference type="Pfam" id="PF21032">
    <property type="entry name" value="PROPPIN"/>
    <property type="match status" value="1"/>
</dbReference>
<protein>
    <submittedName>
        <fullName evidence="6">WD40 repeat-like protein</fullName>
    </submittedName>
</protein>
<dbReference type="AlphaFoldDB" id="A0A6A6QKQ3"/>
<dbReference type="InterPro" id="IPR015943">
    <property type="entry name" value="WD40/YVTN_repeat-like_dom_sf"/>
</dbReference>
<dbReference type="EMBL" id="MU004193">
    <property type="protein sequence ID" value="KAF2492679.1"/>
    <property type="molecule type" value="Genomic_DNA"/>
</dbReference>
<dbReference type="PANTHER" id="PTHR11227">
    <property type="entry name" value="WD-REPEAT PROTEIN INTERACTING WITH PHOSPHOINOSIDES WIPI -RELATED"/>
    <property type="match status" value="1"/>
</dbReference>
<dbReference type="InterPro" id="IPR036322">
    <property type="entry name" value="WD40_repeat_dom_sf"/>
</dbReference>
<dbReference type="OrthoDB" id="1667587at2759"/>
<sequence>MNTRPAIDESSGPAVLSAAFNSDNSCFSAALENGFRIFNAKSCDMKSARDLGTGIGCAEMLGTTKYIALVGGGKQPKFPQNKVSMREDPHEEWVLVHREADRHKVIIWNDQSQTAALSLEFRTPVQRVRLSRGYIVVVLLNSVNLYKFSSPPEKIAIFETTNNPFGLCCLGEKVMLFPGRTPGQVQLVELSKRNVSIIPAHGNPLKALELSKDGEVIATASETGTLIRIWSSANCTKLGELRRGLDPATIFSLSFSPDSSLLAVTSDKCTLHVFDVPLPKHLEQMSADRSRNSPTPSGTEPDTGPTNKWGVLSKLPLLPRTFSDTYSFASCPFEIGDEPLGWGTGGRGASKSPTWNAPIPGVPGGRPTKGLIGWLGDTSLLIIGAGHDARWEKFVVGLSQEGKRVVFREGWKKYLE</sequence>
<gene>
    <name evidence="6" type="ORF">BU16DRAFT_541490</name>
</gene>
<proteinExistence type="inferred from homology"/>
<dbReference type="InterPro" id="IPR001680">
    <property type="entry name" value="WD40_rpt"/>
</dbReference>